<evidence type="ECO:0000256" key="3">
    <source>
        <dbReference type="ARBA" id="ARBA00022527"/>
    </source>
</evidence>
<evidence type="ECO:0000256" key="1">
    <source>
        <dbReference type="ARBA" id="ARBA00009903"/>
    </source>
</evidence>
<dbReference type="GO" id="GO:0005524">
    <property type="term" value="F:ATP binding"/>
    <property type="evidence" value="ECO:0007669"/>
    <property type="project" value="UniProtKB-KW"/>
</dbReference>
<feature type="domain" description="Protein kinase" evidence="11">
    <location>
        <begin position="69"/>
        <end position="386"/>
    </location>
</feature>
<dbReference type="GeneID" id="113849435"/>
<keyword evidence="3" id="KW-0723">Serine/threonine-protein kinase</keyword>
<sequence>MGNISHRTTPTQPYKTLSKQQSTAETYPESTNTVGALSRYPVTSTMNGGHRDGDSKNLRRSETLDFQNLKILSAVGRGAKGVVFLARTYGARSGRWLALKVVSKALLQKKNKNNGECKRVSFERHILRHFDHPLLPKFHGAFETEQITGFAIDFCHGGNLHSLRKKQSEKTFAEETIRFYAVELVLALEYLHSFGVVYRDLKPENIMIQETGHIMLVDFDLSKKLNTKSPNSLSCNSSLVSDSGSEKERRKRWFSLFNCYSQSFIPSDELENQSDRNSAHRSRANSVEKSNSFVGTEDYVAPEVISGEGHNFGVDWWSLGVVLYEMLYGTTPYKGANRKETFHRILTKNPDFTGETTPLRDLIQKLLNKDPECRIEVDEIKGHDFFKGVQWDTVLQIARPPYIPQNDVDDTTGFSKKDVESFVHGIFFPKTKGVEEKNNEAEKTKDGVQKDDDNNHKDKDAWVDKLNPNRTTDEKFLVF</sequence>
<keyword evidence="4" id="KW-0808">Transferase</keyword>
<dbReference type="OrthoDB" id="432483at2759"/>
<evidence type="ECO:0000256" key="5">
    <source>
        <dbReference type="ARBA" id="ARBA00022741"/>
    </source>
</evidence>
<evidence type="ECO:0000256" key="6">
    <source>
        <dbReference type="ARBA" id="ARBA00022777"/>
    </source>
</evidence>
<comment type="catalytic activity">
    <reaction evidence="9">
        <text>L-seryl-[protein] + ATP = O-phospho-L-seryl-[protein] + ADP + H(+)</text>
        <dbReference type="Rhea" id="RHEA:17989"/>
        <dbReference type="Rhea" id="RHEA-COMP:9863"/>
        <dbReference type="Rhea" id="RHEA-COMP:11604"/>
        <dbReference type="ChEBI" id="CHEBI:15378"/>
        <dbReference type="ChEBI" id="CHEBI:29999"/>
        <dbReference type="ChEBI" id="CHEBI:30616"/>
        <dbReference type="ChEBI" id="CHEBI:83421"/>
        <dbReference type="ChEBI" id="CHEBI:456216"/>
        <dbReference type="EC" id="2.7.11.1"/>
    </reaction>
</comment>
<dbReference type="EC" id="2.7.11.1" evidence="2"/>
<dbReference type="Gene3D" id="3.30.200.20">
    <property type="entry name" value="Phosphorylase Kinase, domain 1"/>
    <property type="match status" value="2"/>
</dbReference>
<reference evidence="14" key="2">
    <citation type="submission" date="2025-08" db="UniProtKB">
        <authorList>
            <consortium name="RefSeq"/>
        </authorList>
    </citation>
    <scope>IDENTIFICATION</scope>
    <source>
        <tissue evidence="14">Young leaves</tissue>
    </source>
</reference>
<feature type="compositionally biased region" description="Basic and acidic residues" evidence="10">
    <location>
        <begin position="433"/>
        <end position="463"/>
    </location>
</feature>
<evidence type="ECO:0000259" key="11">
    <source>
        <dbReference type="PROSITE" id="PS50011"/>
    </source>
</evidence>
<comment type="similarity">
    <text evidence="1">Belongs to the protein kinase superfamily. AGC Ser/Thr protein kinase family.</text>
</comment>
<dbReference type="Proteomes" id="UP000694853">
    <property type="component" value="Unplaced"/>
</dbReference>
<feature type="region of interest" description="Disordered" evidence="10">
    <location>
        <begin position="433"/>
        <end position="479"/>
    </location>
</feature>
<keyword evidence="5" id="KW-0547">Nucleotide-binding</keyword>
<dbReference type="InterPro" id="IPR008271">
    <property type="entry name" value="Ser/Thr_kinase_AS"/>
</dbReference>
<keyword evidence="6" id="KW-0418">Kinase</keyword>
<dbReference type="InterPro" id="IPR000961">
    <property type="entry name" value="AGC-kinase_C"/>
</dbReference>
<name>A0A8B8JWW7_ABRPR</name>
<evidence type="ECO:0000256" key="10">
    <source>
        <dbReference type="SAM" id="MobiDB-lite"/>
    </source>
</evidence>
<dbReference type="PANTHER" id="PTHR45637">
    <property type="entry name" value="FLIPPASE KINASE 1-RELATED"/>
    <property type="match status" value="1"/>
</dbReference>
<evidence type="ECO:0000256" key="4">
    <source>
        <dbReference type="ARBA" id="ARBA00022679"/>
    </source>
</evidence>
<keyword evidence="13" id="KW-1185">Reference proteome</keyword>
<dbReference type="KEGG" id="aprc:113849435"/>
<feature type="domain" description="AGC-kinase C-terminal" evidence="12">
    <location>
        <begin position="387"/>
        <end position="479"/>
    </location>
</feature>
<dbReference type="GO" id="GO:0004674">
    <property type="term" value="F:protein serine/threonine kinase activity"/>
    <property type="evidence" value="ECO:0007669"/>
    <property type="project" value="UniProtKB-KW"/>
</dbReference>
<dbReference type="PROSITE" id="PS51285">
    <property type="entry name" value="AGC_KINASE_CTER"/>
    <property type="match status" value="1"/>
</dbReference>
<evidence type="ECO:0000256" key="2">
    <source>
        <dbReference type="ARBA" id="ARBA00012513"/>
    </source>
</evidence>
<dbReference type="PROSITE" id="PS50011">
    <property type="entry name" value="PROTEIN_KINASE_DOM"/>
    <property type="match status" value="1"/>
</dbReference>
<dbReference type="PROSITE" id="PS00108">
    <property type="entry name" value="PROTEIN_KINASE_ST"/>
    <property type="match status" value="1"/>
</dbReference>
<accession>A0A8B8JWW7</accession>
<protein>
    <recommendedName>
        <fullName evidence="2">non-specific serine/threonine protein kinase</fullName>
        <ecNumber evidence="2">2.7.11.1</ecNumber>
    </recommendedName>
</protein>
<feature type="region of interest" description="Disordered" evidence="10">
    <location>
        <begin position="1"/>
        <end position="31"/>
    </location>
</feature>
<keyword evidence="7" id="KW-0067">ATP-binding</keyword>
<dbReference type="Gene3D" id="1.10.510.10">
    <property type="entry name" value="Transferase(Phosphotransferase) domain 1"/>
    <property type="match status" value="2"/>
</dbReference>
<dbReference type="SMART" id="SM00220">
    <property type="entry name" value="S_TKc"/>
    <property type="match status" value="1"/>
</dbReference>
<comment type="catalytic activity">
    <reaction evidence="8">
        <text>L-threonyl-[protein] + ATP = O-phospho-L-threonyl-[protein] + ADP + H(+)</text>
        <dbReference type="Rhea" id="RHEA:46608"/>
        <dbReference type="Rhea" id="RHEA-COMP:11060"/>
        <dbReference type="Rhea" id="RHEA-COMP:11605"/>
        <dbReference type="ChEBI" id="CHEBI:15378"/>
        <dbReference type="ChEBI" id="CHEBI:30013"/>
        <dbReference type="ChEBI" id="CHEBI:30616"/>
        <dbReference type="ChEBI" id="CHEBI:61977"/>
        <dbReference type="ChEBI" id="CHEBI:456216"/>
        <dbReference type="EC" id="2.7.11.1"/>
    </reaction>
</comment>
<dbReference type="RefSeq" id="XP_027335148.1">
    <property type="nucleotide sequence ID" value="XM_027479347.1"/>
</dbReference>
<evidence type="ECO:0000313" key="14">
    <source>
        <dbReference type="RefSeq" id="XP_027335148.1"/>
    </source>
</evidence>
<reference evidence="13" key="1">
    <citation type="journal article" date="2019" name="Toxins">
        <title>Detection of Abrin-Like and Prepropulchellin-Like Toxin Genes and Transcripts Using Whole Genome Sequencing and Full-Length Transcript Sequencing of Abrus precatorius.</title>
        <authorList>
            <person name="Hovde B.T."/>
            <person name="Daligault H.E."/>
            <person name="Hanschen E.R."/>
            <person name="Kunde Y.A."/>
            <person name="Johnson M.B."/>
            <person name="Starkenburg S.R."/>
            <person name="Johnson S.L."/>
        </authorList>
    </citation>
    <scope>NUCLEOTIDE SEQUENCE [LARGE SCALE GENOMIC DNA]</scope>
</reference>
<evidence type="ECO:0000256" key="7">
    <source>
        <dbReference type="ARBA" id="ARBA00022840"/>
    </source>
</evidence>
<dbReference type="InterPro" id="IPR000719">
    <property type="entry name" value="Prot_kinase_dom"/>
</dbReference>
<dbReference type="SUPFAM" id="SSF56112">
    <property type="entry name" value="Protein kinase-like (PK-like)"/>
    <property type="match status" value="1"/>
</dbReference>
<gene>
    <name evidence="14" type="primary">LOC113849435</name>
</gene>
<organism evidence="13 14">
    <name type="scientific">Abrus precatorius</name>
    <name type="common">Indian licorice</name>
    <name type="synonym">Glycine abrus</name>
    <dbReference type="NCBI Taxonomy" id="3816"/>
    <lineage>
        <taxon>Eukaryota</taxon>
        <taxon>Viridiplantae</taxon>
        <taxon>Streptophyta</taxon>
        <taxon>Embryophyta</taxon>
        <taxon>Tracheophyta</taxon>
        <taxon>Spermatophyta</taxon>
        <taxon>Magnoliopsida</taxon>
        <taxon>eudicotyledons</taxon>
        <taxon>Gunneridae</taxon>
        <taxon>Pentapetalae</taxon>
        <taxon>rosids</taxon>
        <taxon>fabids</taxon>
        <taxon>Fabales</taxon>
        <taxon>Fabaceae</taxon>
        <taxon>Papilionoideae</taxon>
        <taxon>50 kb inversion clade</taxon>
        <taxon>NPAAA clade</taxon>
        <taxon>indigoferoid/millettioid clade</taxon>
        <taxon>Abreae</taxon>
        <taxon>Abrus</taxon>
    </lineage>
</organism>
<evidence type="ECO:0000259" key="12">
    <source>
        <dbReference type="PROSITE" id="PS51285"/>
    </source>
</evidence>
<dbReference type="FunFam" id="1.10.510.10:FF:000312">
    <property type="entry name" value="Serine/threonine-protein kinase OXI1"/>
    <property type="match status" value="1"/>
</dbReference>
<dbReference type="InterPro" id="IPR011009">
    <property type="entry name" value="Kinase-like_dom_sf"/>
</dbReference>
<evidence type="ECO:0000256" key="8">
    <source>
        <dbReference type="ARBA" id="ARBA00047899"/>
    </source>
</evidence>
<proteinExistence type="inferred from homology"/>
<dbReference type="AlphaFoldDB" id="A0A8B8JWW7"/>
<evidence type="ECO:0000256" key="9">
    <source>
        <dbReference type="ARBA" id="ARBA00048679"/>
    </source>
</evidence>
<dbReference type="Pfam" id="PF00069">
    <property type="entry name" value="Pkinase"/>
    <property type="match status" value="2"/>
</dbReference>
<dbReference type="FunFam" id="1.10.510.10:FF:000294">
    <property type="entry name" value="Serine/threonine-protein kinase OXI1"/>
    <property type="match status" value="1"/>
</dbReference>
<evidence type="ECO:0000313" key="13">
    <source>
        <dbReference type="Proteomes" id="UP000694853"/>
    </source>
</evidence>